<dbReference type="OrthoDB" id="2473691at2"/>
<accession>A0A3M8DWB5</accession>
<organism evidence="1 2">
    <name type="scientific">Brevibacillus fluminis</name>
    <dbReference type="NCBI Taxonomy" id="511487"/>
    <lineage>
        <taxon>Bacteria</taxon>
        <taxon>Bacillati</taxon>
        <taxon>Bacillota</taxon>
        <taxon>Bacilli</taxon>
        <taxon>Bacillales</taxon>
        <taxon>Paenibacillaceae</taxon>
        <taxon>Brevibacillus</taxon>
    </lineage>
</organism>
<name>A0A3M8DWB5_9BACL</name>
<dbReference type="RefSeq" id="WP_122917130.1">
    <property type="nucleotide sequence ID" value="NZ_RHHQ01000006.1"/>
</dbReference>
<reference evidence="1 2" key="1">
    <citation type="submission" date="2018-10" db="EMBL/GenBank/DDBJ databases">
        <title>Phylogenomics of Brevibacillus.</title>
        <authorList>
            <person name="Dunlap C."/>
        </authorList>
    </citation>
    <scope>NUCLEOTIDE SEQUENCE [LARGE SCALE GENOMIC DNA]</scope>
    <source>
        <strain evidence="1 2">JCM 15716</strain>
    </source>
</reference>
<keyword evidence="2" id="KW-1185">Reference proteome</keyword>
<sequence length="93" mass="10196">MIAKEMGMIFSKHADMMTTKHWTELLQQLEAKGLFVVIETGTNGRVLSPFGGLMPMPCKNETLNVFTAEELEAKGLTAGHHVVSKCHPVAEAK</sequence>
<protein>
    <submittedName>
        <fullName evidence="1">Uncharacterized protein</fullName>
    </submittedName>
</protein>
<dbReference type="EMBL" id="RHHQ01000006">
    <property type="protein sequence ID" value="RNB91277.1"/>
    <property type="molecule type" value="Genomic_DNA"/>
</dbReference>
<evidence type="ECO:0000313" key="1">
    <source>
        <dbReference type="EMBL" id="RNB91277.1"/>
    </source>
</evidence>
<dbReference type="Proteomes" id="UP000271031">
    <property type="component" value="Unassembled WGS sequence"/>
</dbReference>
<proteinExistence type="predicted"/>
<gene>
    <name evidence="1" type="ORF">EDM56_06770</name>
</gene>
<dbReference type="AlphaFoldDB" id="A0A3M8DWB5"/>
<evidence type="ECO:0000313" key="2">
    <source>
        <dbReference type="Proteomes" id="UP000271031"/>
    </source>
</evidence>
<comment type="caution">
    <text evidence="1">The sequence shown here is derived from an EMBL/GenBank/DDBJ whole genome shotgun (WGS) entry which is preliminary data.</text>
</comment>